<dbReference type="AlphaFoldDB" id="A0A160T5A9"/>
<dbReference type="InterPro" id="IPR027278">
    <property type="entry name" value="ACCD_DCysDesulf"/>
</dbReference>
<comment type="cofactor">
    <cofactor evidence="1">
        <name>pyridoxal 5'-phosphate</name>
        <dbReference type="ChEBI" id="CHEBI:597326"/>
    </cofactor>
</comment>
<feature type="modified residue" description="N6-(pyridoxal phosphate)lysine" evidence="5">
    <location>
        <position position="49"/>
    </location>
</feature>
<feature type="domain" description="Tryptophan synthase beta chain-like PALP" evidence="6">
    <location>
        <begin position="12"/>
        <end position="312"/>
    </location>
</feature>
<gene>
    <name evidence="7" type="primary">cuyA</name>
    <name evidence="7" type="ORF">CFX0092_A3104</name>
</gene>
<organism evidence="7 8">
    <name type="scientific">Candidatus Promineifilum breve</name>
    <dbReference type="NCBI Taxonomy" id="1806508"/>
    <lineage>
        <taxon>Bacteria</taxon>
        <taxon>Bacillati</taxon>
        <taxon>Chloroflexota</taxon>
        <taxon>Ardenticatenia</taxon>
        <taxon>Candidatus Promineifilales</taxon>
        <taxon>Candidatus Promineifilaceae</taxon>
        <taxon>Candidatus Promineifilum</taxon>
    </lineage>
</organism>
<dbReference type="SUPFAM" id="SSF53686">
    <property type="entry name" value="Tryptophan synthase beta subunit-like PLP-dependent enzymes"/>
    <property type="match status" value="1"/>
</dbReference>
<evidence type="ECO:0000313" key="8">
    <source>
        <dbReference type="Proteomes" id="UP000215027"/>
    </source>
</evidence>
<comment type="similarity">
    <text evidence="2">Belongs to the ACC deaminase/D-cysteine desulfhydrase family.</text>
</comment>
<evidence type="ECO:0000259" key="6">
    <source>
        <dbReference type="Pfam" id="PF00291"/>
    </source>
</evidence>
<keyword evidence="8" id="KW-1185">Reference proteome</keyword>
<dbReference type="Pfam" id="PF00291">
    <property type="entry name" value="PALP"/>
    <property type="match status" value="1"/>
</dbReference>
<keyword evidence="3 5" id="KW-0663">Pyridoxal phosphate</keyword>
<evidence type="ECO:0000256" key="3">
    <source>
        <dbReference type="ARBA" id="ARBA00022898"/>
    </source>
</evidence>
<feature type="active site" description="Nucleophile" evidence="4">
    <location>
        <position position="76"/>
    </location>
</feature>
<name>A0A160T5A9_9CHLR</name>
<dbReference type="Gene3D" id="3.40.50.1100">
    <property type="match status" value="2"/>
</dbReference>
<proteinExistence type="inferred from homology"/>
<dbReference type="PANTHER" id="PTHR43780:SF2">
    <property type="entry name" value="1-AMINOCYCLOPROPANE-1-CARBOXYLATE DEAMINASE-RELATED"/>
    <property type="match status" value="1"/>
</dbReference>
<dbReference type="Proteomes" id="UP000215027">
    <property type="component" value="Chromosome I"/>
</dbReference>
<keyword evidence="7" id="KW-0456">Lyase</keyword>
<evidence type="ECO:0000313" key="7">
    <source>
        <dbReference type="EMBL" id="CUS04982.2"/>
    </source>
</evidence>
<protein>
    <submittedName>
        <fullName evidence="7">L-cysteate sulfo-lyase</fullName>
        <ecNumber evidence="7">4.4.1.25</ecNumber>
    </submittedName>
</protein>
<sequence length="325" mass="34584">MEPKFPERVPLAFLPTPVERLDRLSKHLGGPEIWIKRDDQTGLAMGGNKTRKLEFLGADALAQGADHLVTTGAPQSNHARQTAAAAARLGLGCSLVLRGQKPAAVTGNFLLDQLLGAHVYWSESHECNEAIGRVMADLRAIGRRPYLIPLGGSNVIGATGYVLAMRELLEQMAAEHLNFDFIVFASSSGGTQAGIVLGARAFGYRGGVLGISVDHPAEALKTQVAALATATATHLGLDALALAEAVVVNDDYLGEGYARVGENEREAIKLMAQLEGILLDPVYTGRAFGGLIDLIRWGAFTRGQRVLFWHTGGTAALPAFADRLL</sequence>
<evidence type="ECO:0000256" key="2">
    <source>
        <dbReference type="ARBA" id="ARBA00008639"/>
    </source>
</evidence>
<dbReference type="NCBIfam" id="TIGR01275">
    <property type="entry name" value="ACC_deam_rel"/>
    <property type="match status" value="1"/>
</dbReference>
<evidence type="ECO:0000256" key="4">
    <source>
        <dbReference type="PIRSR" id="PIRSR006278-1"/>
    </source>
</evidence>
<dbReference type="RefSeq" id="WP_095044252.1">
    <property type="nucleotide sequence ID" value="NZ_LN890655.1"/>
</dbReference>
<dbReference type="OrthoDB" id="9801249at2"/>
<dbReference type="PIRSF" id="PIRSF006278">
    <property type="entry name" value="ACCD_DCysDesulf"/>
    <property type="match status" value="1"/>
</dbReference>
<dbReference type="GO" id="GO:1901605">
    <property type="term" value="P:alpha-amino acid metabolic process"/>
    <property type="evidence" value="ECO:0007669"/>
    <property type="project" value="UniProtKB-ARBA"/>
</dbReference>
<evidence type="ECO:0000256" key="1">
    <source>
        <dbReference type="ARBA" id="ARBA00001933"/>
    </source>
</evidence>
<dbReference type="EMBL" id="LN890655">
    <property type="protein sequence ID" value="CUS04982.2"/>
    <property type="molecule type" value="Genomic_DNA"/>
</dbReference>
<dbReference type="InterPro" id="IPR005966">
    <property type="entry name" value="D-Cys_desShydrase"/>
</dbReference>
<dbReference type="GO" id="GO:0034011">
    <property type="term" value="F:L-cysteate sulfo-lyase activity"/>
    <property type="evidence" value="ECO:0007669"/>
    <property type="project" value="UniProtKB-EC"/>
</dbReference>
<dbReference type="InterPro" id="IPR001926">
    <property type="entry name" value="TrpB-like_PALP"/>
</dbReference>
<reference evidence="7" key="1">
    <citation type="submission" date="2016-01" db="EMBL/GenBank/DDBJ databases">
        <authorList>
            <person name="Mcilroy J.S."/>
            <person name="Karst M S."/>
            <person name="Albertsen M."/>
        </authorList>
    </citation>
    <scope>NUCLEOTIDE SEQUENCE</scope>
    <source>
        <strain evidence="7">Cfx-K</strain>
    </source>
</reference>
<evidence type="ECO:0000256" key="5">
    <source>
        <dbReference type="PIRSR" id="PIRSR006278-2"/>
    </source>
</evidence>
<dbReference type="PANTHER" id="PTHR43780">
    <property type="entry name" value="1-AMINOCYCLOPROPANE-1-CARBOXYLATE DEAMINASE-RELATED"/>
    <property type="match status" value="1"/>
</dbReference>
<dbReference type="KEGG" id="pbf:CFX0092_A3104"/>
<dbReference type="InterPro" id="IPR036052">
    <property type="entry name" value="TrpB-like_PALP_sf"/>
</dbReference>
<dbReference type="GO" id="GO:0019148">
    <property type="term" value="F:D-cysteine desulfhydrase activity"/>
    <property type="evidence" value="ECO:0007669"/>
    <property type="project" value="TreeGrafter"/>
</dbReference>
<dbReference type="EC" id="4.4.1.25" evidence="7"/>
<accession>A0A160T5A9</accession>